<organism evidence="1 2">
    <name type="scientific">Orrella daihaiensis</name>
    <dbReference type="NCBI Taxonomy" id="2782176"/>
    <lineage>
        <taxon>Bacteria</taxon>
        <taxon>Pseudomonadati</taxon>
        <taxon>Pseudomonadota</taxon>
        <taxon>Betaproteobacteria</taxon>
        <taxon>Burkholderiales</taxon>
        <taxon>Alcaligenaceae</taxon>
        <taxon>Orrella</taxon>
    </lineage>
</organism>
<gene>
    <name evidence="1" type="ORF">DHf2319_10225</name>
</gene>
<proteinExistence type="predicted"/>
<dbReference type="RefSeq" id="WP_243478065.1">
    <property type="nucleotide sequence ID" value="NZ_CP063982.1"/>
</dbReference>
<protein>
    <submittedName>
        <fullName evidence="1">Type II toxin-antitoxin system HicB family antitoxin</fullName>
    </submittedName>
</protein>
<dbReference type="SUPFAM" id="SSF47598">
    <property type="entry name" value="Ribbon-helix-helix"/>
    <property type="match status" value="1"/>
</dbReference>
<dbReference type="InterPro" id="IPR010985">
    <property type="entry name" value="Ribbon_hlx_hlx"/>
</dbReference>
<dbReference type="InterPro" id="IPR035069">
    <property type="entry name" value="TTHA1013/TTHA0281-like"/>
</dbReference>
<dbReference type="Pfam" id="PF05534">
    <property type="entry name" value="HicB"/>
    <property type="match status" value="1"/>
</dbReference>
<dbReference type="EMBL" id="CP063982">
    <property type="protein sequence ID" value="UOD49819.1"/>
    <property type="molecule type" value="Genomic_DNA"/>
</dbReference>
<dbReference type="Proteomes" id="UP000831607">
    <property type="component" value="Chromosome"/>
</dbReference>
<name>A0ABY4AP44_9BURK</name>
<keyword evidence="2" id="KW-1185">Reference proteome</keyword>
<evidence type="ECO:0000313" key="1">
    <source>
        <dbReference type="EMBL" id="UOD49819.1"/>
    </source>
</evidence>
<dbReference type="SUPFAM" id="SSF143100">
    <property type="entry name" value="TTHA1013/TTHA0281-like"/>
    <property type="match status" value="1"/>
</dbReference>
<sequence>MKSTLLGHKGYHGSIEPSVRDGQLKGHILFIEDTVAYAAPTIPELQRAFEQAVDDYLEDCARTGKFPQRPFKGQFNVRIAPHLHQTAVLRAEAEGTSLNNVVVRALRNFLQEAELPHCEKSEQPPVTETDREAA</sequence>
<dbReference type="InterPro" id="IPR008651">
    <property type="entry name" value="Uncharacterised_HicB"/>
</dbReference>
<accession>A0ABY4AP44</accession>
<reference evidence="1 2" key="1">
    <citation type="submission" date="2020-11" db="EMBL/GenBank/DDBJ databases">
        <title>Algicoccus daihaiensis sp.nov., isolated from Daihai Lake in Inner Mongolia.</title>
        <authorList>
            <person name="Kai J."/>
        </authorList>
    </citation>
    <scope>NUCLEOTIDE SEQUENCE [LARGE SCALE GENOMIC DNA]</scope>
    <source>
        <strain evidence="2">f23</strain>
    </source>
</reference>
<evidence type="ECO:0000313" key="2">
    <source>
        <dbReference type="Proteomes" id="UP000831607"/>
    </source>
</evidence>